<gene>
    <name evidence="1" type="ORF">DYB34_008636</name>
</gene>
<evidence type="ECO:0008006" key="3">
    <source>
        <dbReference type="Google" id="ProtNLM"/>
    </source>
</evidence>
<organism evidence="1 2">
    <name type="scientific">Aphanomyces astaci</name>
    <name type="common">Crayfish plague agent</name>
    <dbReference type="NCBI Taxonomy" id="112090"/>
    <lineage>
        <taxon>Eukaryota</taxon>
        <taxon>Sar</taxon>
        <taxon>Stramenopiles</taxon>
        <taxon>Oomycota</taxon>
        <taxon>Saprolegniomycetes</taxon>
        <taxon>Saprolegniales</taxon>
        <taxon>Verrucalvaceae</taxon>
        <taxon>Aphanomyces</taxon>
    </lineage>
</organism>
<name>A0A3R6XBS4_APHAT</name>
<dbReference type="Gene3D" id="3.30.420.10">
    <property type="entry name" value="Ribonuclease H-like superfamily/Ribonuclease H"/>
    <property type="match status" value="1"/>
</dbReference>
<accession>A0A3R6XBS4</accession>
<proteinExistence type="predicted"/>
<sequence>MVRSATGRELMDDERTALYHRLLQLKKNGRVSSGDIKELMRTFHVSQQTISHILLRGCQMAAETGCAKRTRRRHKCAVVPTIKLPFIGSCNRGIPKTSLWNLLQANKLRRRTTRVKPMLSVKQKSDRFKFVKKFVQAGHGWSWTMCTHLDEKWFYITQFNRRFYLWHDEPIPQRKVQSKRHITKVTFLCAVTRPRFDFGRRVIWDGKIGLWPIVETKVAARRSKNRDQAFKLEGDNVYKLPHLKKDVQLKSGTVALRPPCDEDVTLALDALESRLDDEHLVDEIVGMLGPALNIVDDA</sequence>
<dbReference type="VEuPathDB" id="FungiDB:H257_07636"/>
<dbReference type="AlphaFoldDB" id="A0A3R6XBS4"/>
<reference evidence="1 2" key="1">
    <citation type="submission" date="2018-08" db="EMBL/GenBank/DDBJ databases">
        <title>Aphanomyces genome sequencing and annotation.</title>
        <authorList>
            <person name="Minardi D."/>
            <person name="Oidtmann B."/>
            <person name="Van Der Giezen M."/>
            <person name="Studholme D.J."/>
        </authorList>
    </citation>
    <scope>NUCLEOTIDE SEQUENCE [LARGE SCALE GENOMIC DNA]</scope>
    <source>
        <strain evidence="1 2">Si</strain>
    </source>
</reference>
<evidence type="ECO:0000313" key="1">
    <source>
        <dbReference type="EMBL" id="RHY70159.1"/>
    </source>
</evidence>
<dbReference type="GO" id="GO:0003676">
    <property type="term" value="F:nucleic acid binding"/>
    <property type="evidence" value="ECO:0007669"/>
    <property type="project" value="InterPro"/>
</dbReference>
<dbReference type="Proteomes" id="UP000283543">
    <property type="component" value="Unassembled WGS sequence"/>
</dbReference>
<comment type="caution">
    <text evidence="1">The sequence shown here is derived from an EMBL/GenBank/DDBJ whole genome shotgun (WGS) entry which is preliminary data.</text>
</comment>
<protein>
    <recommendedName>
        <fullName evidence="3">Transposase Tc1-like domain-containing protein</fullName>
    </recommendedName>
</protein>
<dbReference type="PANTHER" id="PTHR47169">
    <property type="entry name" value="OS01G0541250 PROTEIN"/>
    <property type="match status" value="1"/>
</dbReference>
<dbReference type="PANTHER" id="PTHR47169:SF4">
    <property type="entry name" value="TRANSPOSASE TC1-LIKE DOMAIN-CONTAINING PROTEIN"/>
    <property type="match status" value="1"/>
</dbReference>
<dbReference type="InterPro" id="IPR036397">
    <property type="entry name" value="RNaseH_sf"/>
</dbReference>
<evidence type="ECO:0000313" key="2">
    <source>
        <dbReference type="Proteomes" id="UP000283543"/>
    </source>
</evidence>
<dbReference type="EMBL" id="QUTB01003002">
    <property type="protein sequence ID" value="RHY70159.1"/>
    <property type="molecule type" value="Genomic_DNA"/>
</dbReference>